<accession>C9LQ88</accession>
<comment type="caution">
    <text evidence="2">The sequence shown here is derived from an EMBL/GenBank/DDBJ whole genome shotgun (WGS) entry which is preliminary data.</text>
</comment>
<dbReference type="EMBL" id="ACIM02000001">
    <property type="protein sequence ID" value="EEW97724.1"/>
    <property type="molecule type" value="Genomic_DNA"/>
</dbReference>
<dbReference type="Proteomes" id="UP000004736">
    <property type="component" value="Unassembled WGS sequence"/>
</dbReference>
<feature type="chain" id="PRO_5002997438" description="Deacetylase PdaC domain-containing protein" evidence="1">
    <location>
        <begin position="22"/>
        <end position="203"/>
    </location>
</feature>
<dbReference type="RefSeq" id="WP_007070655.1">
    <property type="nucleotide sequence ID" value="NZ_GG698602.1"/>
</dbReference>
<evidence type="ECO:0000313" key="2">
    <source>
        <dbReference type="EMBL" id="EEW97724.1"/>
    </source>
</evidence>
<sequence length="203" mass="22489">MKIKHIATGLALLAMPFTAQAEVREAGLVDGFGMSLIYPAVHTKNIAAENAINKDITGYVRRMKELYESGEKQEVYMTYTTKYEDEDLVSIVLETSSINEGMADRNAQAYGLVYNKKTGDLLDKSKFGVKVDSAEVVNLLKEGKLDLYNINGKKLSYDSFFKPTAYVEAECFLLGKKELGLLYAAGELAPYSEGATYVVIHLK</sequence>
<reference evidence="2" key="1">
    <citation type="submission" date="2009-09" db="EMBL/GenBank/DDBJ databases">
        <authorList>
            <person name="Weinstock G."/>
            <person name="Sodergren E."/>
            <person name="Clifton S."/>
            <person name="Fulton L."/>
            <person name="Fulton B."/>
            <person name="Courtney L."/>
            <person name="Fronick C."/>
            <person name="Harrison M."/>
            <person name="Strong C."/>
            <person name="Farmer C."/>
            <person name="Delahaunty K."/>
            <person name="Markovic C."/>
            <person name="Hall O."/>
            <person name="Minx P."/>
            <person name="Tomlinson C."/>
            <person name="Mitreva M."/>
            <person name="Nelson J."/>
            <person name="Hou S."/>
            <person name="Wollam A."/>
            <person name="Pepin K.H."/>
            <person name="Johnson M."/>
            <person name="Bhonagiri V."/>
            <person name="Nash W.E."/>
            <person name="Warren W."/>
            <person name="Chinwalla A."/>
            <person name="Mardis E.R."/>
            <person name="Wilson R.K."/>
        </authorList>
    </citation>
    <scope>NUCLEOTIDE SEQUENCE [LARGE SCALE GENOMIC DNA]</scope>
    <source>
        <strain evidence="2">DSM 15470</strain>
    </source>
</reference>
<dbReference type="AlphaFoldDB" id="C9LQ88"/>
<dbReference type="eggNOG" id="ENOG50331HB">
    <property type="taxonomic scope" value="Bacteria"/>
</dbReference>
<evidence type="ECO:0008006" key="4">
    <source>
        <dbReference type="Google" id="ProtNLM"/>
    </source>
</evidence>
<keyword evidence="3" id="KW-1185">Reference proteome</keyword>
<name>C9LQ88_9FIRM</name>
<evidence type="ECO:0000256" key="1">
    <source>
        <dbReference type="SAM" id="SignalP"/>
    </source>
</evidence>
<dbReference type="GeneID" id="78278237"/>
<dbReference type="OrthoDB" id="1669560at2"/>
<protein>
    <recommendedName>
        <fullName evidence="4">Deacetylase PdaC domain-containing protein</fullName>
    </recommendedName>
</protein>
<dbReference type="STRING" id="592028.GCWU000321_01720"/>
<gene>
    <name evidence="2" type="ORF">GCWU000321_01720</name>
</gene>
<dbReference type="Gene3D" id="3.30.565.40">
    <property type="entry name" value="Fervidobacterium nodosum Rt17-B1 like"/>
    <property type="match status" value="1"/>
</dbReference>
<evidence type="ECO:0000313" key="3">
    <source>
        <dbReference type="Proteomes" id="UP000004736"/>
    </source>
</evidence>
<dbReference type="HOGENOM" id="CLU_113273_0_0_9"/>
<keyword evidence="1" id="KW-0732">Signal</keyword>
<feature type="signal peptide" evidence="1">
    <location>
        <begin position="1"/>
        <end position="21"/>
    </location>
</feature>
<organism evidence="2 3">
    <name type="scientific">Dialister invisus DSM 15470</name>
    <dbReference type="NCBI Taxonomy" id="592028"/>
    <lineage>
        <taxon>Bacteria</taxon>
        <taxon>Bacillati</taxon>
        <taxon>Bacillota</taxon>
        <taxon>Negativicutes</taxon>
        <taxon>Veillonellales</taxon>
        <taxon>Veillonellaceae</taxon>
        <taxon>Dialister</taxon>
    </lineage>
</organism>
<proteinExistence type="predicted"/>